<keyword evidence="6" id="KW-1015">Disulfide bond</keyword>
<keyword evidence="14" id="KW-1185">Reference proteome</keyword>
<dbReference type="AlphaFoldDB" id="A0A1N7C667"/>
<evidence type="ECO:0000256" key="11">
    <source>
        <dbReference type="PIRSR" id="PIRSR000239-1"/>
    </source>
</evidence>
<dbReference type="GO" id="GO:0034599">
    <property type="term" value="P:cellular response to oxidative stress"/>
    <property type="evidence" value="ECO:0007669"/>
    <property type="project" value="TreeGrafter"/>
</dbReference>
<dbReference type="GO" id="GO:0005737">
    <property type="term" value="C:cytoplasm"/>
    <property type="evidence" value="ECO:0007669"/>
    <property type="project" value="TreeGrafter"/>
</dbReference>
<accession>A0A1N7C667</accession>
<dbReference type="EMBL" id="FTNR01000001">
    <property type="protein sequence ID" value="SIR59086.1"/>
    <property type="molecule type" value="Genomic_DNA"/>
</dbReference>
<evidence type="ECO:0000313" key="13">
    <source>
        <dbReference type="EMBL" id="SIR59086.1"/>
    </source>
</evidence>
<dbReference type="GO" id="GO:0008379">
    <property type="term" value="F:thioredoxin peroxidase activity"/>
    <property type="evidence" value="ECO:0007669"/>
    <property type="project" value="TreeGrafter"/>
</dbReference>
<dbReference type="EC" id="1.11.1.24" evidence="2"/>
<feature type="domain" description="Thioredoxin" evidence="12">
    <location>
        <begin position="2"/>
        <end position="155"/>
    </location>
</feature>
<keyword evidence="7" id="KW-0676">Redox-active center</keyword>
<keyword evidence="5" id="KW-0560">Oxidoreductase</keyword>
<keyword evidence="3" id="KW-0575">Peroxidase</keyword>
<dbReference type="PANTHER" id="PTHR42801:SF4">
    <property type="entry name" value="AHPC_TSA FAMILY PROTEIN"/>
    <property type="match status" value="1"/>
</dbReference>
<dbReference type="Proteomes" id="UP000185936">
    <property type="component" value="Unassembled WGS sequence"/>
</dbReference>
<evidence type="ECO:0000256" key="3">
    <source>
        <dbReference type="ARBA" id="ARBA00022559"/>
    </source>
</evidence>
<dbReference type="InterPro" id="IPR024706">
    <property type="entry name" value="Peroxiredoxin_AhpC-typ"/>
</dbReference>
<dbReference type="PANTHER" id="PTHR42801">
    <property type="entry name" value="THIOREDOXIN-DEPENDENT PEROXIDE REDUCTASE"/>
    <property type="match status" value="1"/>
</dbReference>
<dbReference type="InterPro" id="IPR036249">
    <property type="entry name" value="Thioredoxin-like_sf"/>
</dbReference>
<evidence type="ECO:0000256" key="8">
    <source>
        <dbReference type="ARBA" id="ARBA00032824"/>
    </source>
</evidence>
<feature type="active site" description="Cysteine sulfenic acid (-SOH) intermediate; for peroxidase activity" evidence="11">
    <location>
        <position position="44"/>
    </location>
</feature>
<evidence type="ECO:0000256" key="5">
    <source>
        <dbReference type="ARBA" id="ARBA00023002"/>
    </source>
</evidence>
<evidence type="ECO:0000256" key="2">
    <source>
        <dbReference type="ARBA" id="ARBA00013017"/>
    </source>
</evidence>
<evidence type="ECO:0000256" key="1">
    <source>
        <dbReference type="ARBA" id="ARBA00011245"/>
    </source>
</evidence>
<comment type="catalytic activity">
    <reaction evidence="10">
        <text>a hydroperoxide + [thioredoxin]-dithiol = an alcohol + [thioredoxin]-disulfide + H2O</text>
        <dbReference type="Rhea" id="RHEA:62620"/>
        <dbReference type="Rhea" id="RHEA-COMP:10698"/>
        <dbReference type="Rhea" id="RHEA-COMP:10700"/>
        <dbReference type="ChEBI" id="CHEBI:15377"/>
        <dbReference type="ChEBI" id="CHEBI:29950"/>
        <dbReference type="ChEBI" id="CHEBI:30879"/>
        <dbReference type="ChEBI" id="CHEBI:35924"/>
        <dbReference type="ChEBI" id="CHEBI:50058"/>
        <dbReference type="EC" id="1.11.1.24"/>
    </reaction>
</comment>
<dbReference type="PIRSF" id="PIRSF000239">
    <property type="entry name" value="AHPC"/>
    <property type="match status" value="1"/>
</dbReference>
<dbReference type="OrthoDB" id="145578at2157"/>
<dbReference type="RefSeq" id="WP_076607264.1">
    <property type="nucleotide sequence ID" value="NZ_FTNR01000001.1"/>
</dbReference>
<evidence type="ECO:0000256" key="4">
    <source>
        <dbReference type="ARBA" id="ARBA00022862"/>
    </source>
</evidence>
<dbReference type="InterPro" id="IPR013766">
    <property type="entry name" value="Thioredoxin_domain"/>
</dbReference>
<evidence type="ECO:0000256" key="7">
    <source>
        <dbReference type="ARBA" id="ARBA00023284"/>
    </source>
</evidence>
<name>A0A1N7C667_9EURY</name>
<dbReference type="GO" id="GO:0045454">
    <property type="term" value="P:cell redox homeostasis"/>
    <property type="evidence" value="ECO:0007669"/>
    <property type="project" value="TreeGrafter"/>
</dbReference>
<comment type="similarity">
    <text evidence="9">Belongs to the peroxiredoxin family. BCP/PrxQ subfamily.</text>
</comment>
<reference evidence="14" key="1">
    <citation type="submission" date="2017-01" db="EMBL/GenBank/DDBJ databases">
        <authorList>
            <person name="Varghese N."/>
            <person name="Submissions S."/>
        </authorList>
    </citation>
    <scope>NUCLEOTIDE SEQUENCE [LARGE SCALE GENOMIC DNA]</scope>
    <source>
        <strain evidence="14">type strain: HArc-</strain>
    </source>
</reference>
<dbReference type="SUPFAM" id="SSF52833">
    <property type="entry name" value="Thioredoxin-like"/>
    <property type="match status" value="1"/>
</dbReference>
<evidence type="ECO:0000256" key="9">
    <source>
        <dbReference type="ARBA" id="ARBA00038489"/>
    </source>
</evidence>
<evidence type="ECO:0000259" key="12">
    <source>
        <dbReference type="PROSITE" id="PS51352"/>
    </source>
</evidence>
<dbReference type="CDD" id="cd03017">
    <property type="entry name" value="PRX_BCP"/>
    <property type="match status" value="1"/>
</dbReference>
<evidence type="ECO:0000313" key="14">
    <source>
        <dbReference type="Proteomes" id="UP000185936"/>
    </source>
</evidence>
<evidence type="ECO:0000256" key="10">
    <source>
        <dbReference type="ARBA" id="ARBA00049091"/>
    </source>
</evidence>
<evidence type="ECO:0000256" key="6">
    <source>
        <dbReference type="ARBA" id="ARBA00023157"/>
    </source>
</evidence>
<dbReference type="STRING" id="308853.SAMN05421752_101145"/>
<dbReference type="Pfam" id="PF00578">
    <property type="entry name" value="AhpC-TSA"/>
    <property type="match status" value="1"/>
</dbReference>
<dbReference type="PROSITE" id="PS51352">
    <property type="entry name" value="THIOREDOXIN_2"/>
    <property type="match status" value="1"/>
</dbReference>
<protein>
    <recommendedName>
        <fullName evidence="2">thioredoxin-dependent peroxiredoxin</fullName>
        <ecNumber evidence="2">1.11.1.24</ecNumber>
    </recommendedName>
    <alternativeName>
        <fullName evidence="8">Thioredoxin peroxidase</fullName>
    </alternativeName>
</protein>
<sequence>MLDVGDEAPEFELVNQHGDAVRRSAFEGQRLVVYFYPRANTDGCTTEACAFNDALPQFDDCDTHVVGISDDPVADLESFAAEYDLEFDLLSDELGEVATLYESYGEKHMFGNTFDGVFRNTYVVGPDGLIEAVYEGVTPEGHAAEVLEALEEPSAELTS</sequence>
<comment type="subunit">
    <text evidence="1">Monomer.</text>
</comment>
<dbReference type="InterPro" id="IPR050924">
    <property type="entry name" value="Peroxiredoxin_BCP/PrxQ"/>
</dbReference>
<keyword evidence="4" id="KW-0049">Antioxidant</keyword>
<proteinExistence type="inferred from homology"/>
<organism evidence="13 14">
    <name type="scientific">Natronorubrum thiooxidans</name>
    <dbReference type="NCBI Taxonomy" id="308853"/>
    <lineage>
        <taxon>Archaea</taxon>
        <taxon>Methanobacteriati</taxon>
        <taxon>Methanobacteriota</taxon>
        <taxon>Stenosarchaea group</taxon>
        <taxon>Halobacteria</taxon>
        <taxon>Halobacteriales</taxon>
        <taxon>Natrialbaceae</taxon>
        <taxon>Natronorubrum</taxon>
    </lineage>
</organism>
<gene>
    <name evidence="13" type="ORF">SAMN05421752_101145</name>
</gene>
<dbReference type="Gene3D" id="3.40.30.10">
    <property type="entry name" value="Glutaredoxin"/>
    <property type="match status" value="1"/>
</dbReference>
<dbReference type="FunFam" id="3.40.30.10:FF:000007">
    <property type="entry name" value="Thioredoxin-dependent thiol peroxidase"/>
    <property type="match status" value="1"/>
</dbReference>
<dbReference type="InterPro" id="IPR000866">
    <property type="entry name" value="AhpC/TSA"/>
</dbReference>